<gene>
    <name evidence="4" type="ORF">O0I10_008066</name>
</gene>
<dbReference type="InterPro" id="IPR017439">
    <property type="entry name" value="Amidohydrolase"/>
</dbReference>
<dbReference type="InterPro" id="IPR052030">
    <property type="entry name" value="Peptidase_M20/M20A_hydrolases"/>
</dbReference>
<organism evidence="4 5">
    <name type="scientific">Lichtheimia ornata</name>
    <dbReference type="NCBI Taxonomy" id="688661"/>
    <lineage>
        <taxon>Eukaryota</taxon>
        <taxon>Fungi</taxon>
        <taxon>Fungi incertae sedis</taxon>
        <taxon>Mucoromycota</taxon>
        <taxon>Mucoromycotina</taxon>
        <taxon>Mucoromycetes</taxon>
        <taxon>Mucorales</taxon>
        <taxon>Lichtheimiaceae</taxon>
        <taxon>Lichtheimia</taxon>
    </lineage>
</organism>
<dbReference type="RefSeq" id="XP_058341185.1">
    <property type="nucleotide sequence ID" value="XM_058488073.1"/>
</dbReference>
<reference evidence="4 5" key="1">
    <citation type="submission" date="2023-03" db="EMBL/GenBank/DDBJ databases">
        <title>Genome sequence of Lichtheimia ornata CBS 291.66.</title>
        <authorList>
            <person name="Mohabir J.T."/>
            <person name="Shea T.P."/>
            <person name="Kurbessoian T."/>
            <person name="Berby B."/>
            <person name="Fontaine J."/>
            <person name="Livny J."/>
            <person name="Gnirke A."/>
            <person name="Stajich J.E."/>
            <person name="Cuomo C.A."/>
        </authorList>
    </citation>
    <scope>NUCLEOTIDE SEQUENCE [LARGE SCALE GENOMIC DNA]</scope>
    <source>
        <strain evidence="4">CBS 291.66</strain>
    </source>
</reference>
<dbReference type="InterPro" id="IPR017144">
    <property type="entry name" value="Xaa-Arg_dipeptidase"/>
</dbReference>
<dbReference type="GO" id="GO:0016805">
    <property type="term" value="F:dipeptidase activity"/>
    <property type="evidence" value="ECO:0007669"/>
    <property type="project" value="InterPro"/>
</dbReference>
<comment type="similarity">
    <text evidence="1 2">Belongs to the peptidase M20A family.</text>
</comment>
<dbReference type="Pfam" id="PF01546">
    <property type="entry name" value="Peptidase_M20"/>
    <property type="match status" value="1"/>
</dbReference>
<dbReference type="InterPro" id="IPR036264">
    <property type="entry name" value="Bact_exopeptidase_dim_dom"/>
</dbReference>
<dbReference type="Gene3D" id="3.30.70.360">
    <property type="match status" value="1"/>
</dbReference>
<dbReference type="AlphaFoldDB" id="A0AAD7XZS6"/>
<evidence type="ECO:0000259" key="3">
    <source>
        <dbReference type="Pfam" id="PF07687"/>
    </source>
</evidence>
<dbReference type="InterPro" id="IPR011650">
    <property type="entry name" value="Peptidase_M20_dimer"/>
</dbReference>
<name>A0AAD7XZS6_9FUNG</name>
<dbReference type="GeneID" id="83215473"/>
<accession>A0AAD7XZS6</accession>
<evidence type="ECO:0000313" key="5">
    <source>
        <dbReference type="Proteomes" id="UP001234581"/>
    </source>
</evidence>
<dbReference type="SUPFAM" id="SSF55031">
    <property type="entry name" value="Bacterial exopeptidase dimerisation domain"/>
    <property type="match status" value="1"/>
</dbReference>
<dbReference type="EMBL" id="JARTCD010000041">
    <property type="protein sequence ID" value="KAJ8656272.1"/>
    <property type="molecule type" value="Genomic_DNA"/>
</dbReference>
<evidence type="ECO:0000256" key="1">
    <source>
        <dbReference type="ARBA" id="ARBA00006247"/>
    </source>
</evidence>
<comment type="caution">
    <text evidence="4">The sequence shown here is derived from an EMBL/GenBank/DDBJ whole genome shotgun (WGS) entry which is preliminary data.</text>
</comment>
<sequence length="399" mass="43189">MNSIMEKTIVDTIEAASDELRRISLELYEHPETGEHEYRSCRLLTEYLEGKGFKVTREAAGMPTAFMAEYSNSANGRRVGFCSEYDALPGIGQACGHELIAISGLACALATKALLEKDLIQGTVVLYGTPAEESTSGKITFVQEGLVESRVDVAMMIHPGPGDGLYVNYLAIDSVTVEYFGRASHAGQAPWNGINAVDAMMQAWDNVSMLRQQTLTTNRIHGIITNGGKSANVIPDYASCTFIARSLSKAQLAELKVKVENCVKAAAVATGCDIKLQWSPKGPTDDVFQNEPLAETYKHYMEAQGIKFLPKSVEEGIASGSTDMGNFSYVVPTIHPFFGIGTTAPNHTIEFTKAAITEEAHKATLVAAECLAKTAASVFLDDQLYQQAYAFFAKGKPQV</sequence>
<dbReference type="PIRSF" id="PIRSF037226">
    <property type="entry name" value="Amidohydrolase_ACY1L2_prd"/>
    <property type="match status" value="1"/>
</dbReference>
<keyword evidence="5" id="KW-1185">Reference proteome</keyword>
<dbReference type="SUPFAM" id="SSF53187">
    <property type="entry name" value="Zn-dependent exopeptidases"/>
    <property type="match status" value="1"/>
</dbReference>
<dbReference type="Pfam" id="PF07687">
    <property type="entry name" value="M20_dimer"/>
    <property type="match status" value="1"/>
</dbReference>
<dbReference type="Gene3D" id="3.40.630.10">
    <property type="entry name" value="Zn peptidases"/>
    <property type="match status" value="1"/>
</dbReference>
<dbReference type="FunFam" id="3.30.70.360:FF:000004">
    <property type="entry name" value="Peptidase M20 domain-containing protein 2"/>
    <property type="match status" value="1"/>
</dbReference>
<protein>
    <recommendedName>
        <fullName evidence="2">Peptidase M20 domain-containing protein 2</fullName>
    </recommendedName>
</protein>
<proteinExistence type="inferred from homology"/>
<feature type="domain" description="Peptidase M20 dimerisation" evidence="3">
    <location>
        <begin position="174"/>
        <end position="268"/>
    </location>
</feature>
<dbReference type="NCBIfam" id="TIGR01891">
    <property type="entry name" value="amidohydrolases"/>
    <property type="match status" value="1"/>
</dbReference>
<dbReference type="PANTHER" id="PTHR30575">
    <property type="entry name" value="PEPTIDASE M20"/>
    <property type="match status" value="1"/>
</dbReference>
<evidence type="ECO:0000256" key="2">
    <source>
        <dbReference type="PIRNR" id="PIRNR037226"/>
    </source>
</evidence>
<evidence type="ECO:0000313" key="4">
    <source>
        <dbReference type="EMBL" id="KAJ8656272.1"/>
    </source>
</evidence>
<dbReference type="PANTHER" id="PTHR30575:SF0">
    <property type="entry name" value="XAA-ARG DIPEPTIDASE"/>
    <property type="match status" value="1"/>
</dbReference>
<dbReference type="CDD" id="cd05672">
    <property type="entry name" value="M20_ACY1L2-like"/>
    <property type="match status" value="1"/>
</dbReference>
<dbReference type="Proteomes" id="UP001234581">
    <property type="component" value="Unassembled WGS sequence"/>
</dbReference>
<dbReference type="InterPro" id="IPR002933">
    <property type="entry name" value="Peptidase_M20"/>
</dbReference>